<dbReference type="PANTHER" id="PTHR19134">
    <property type="entry name" value="RECEPTOR-TYPE TYROSINE-PROTEIN PHOSPHATASE"/>
    <property type="match status" value="1"/>
</dbReference>
<dbReference type="GO" id="GO:0043937">
    <property type="term" value="P:regulation of sporulation"/>
    <property type="evidence" value="ECO:0007669"/>
    <property type="project" value="EnsemblFungi"/>
</dbReference>
<evidence type="ECO:0000256" key="2">
    <source>
        <dbReference type="SAM" id="MobiDB-lite"/>
    </source>
</evidence>
<dbReference type="Gene3D" id="3.90.190.10">
    <property type="entry name" value="Protein tyrosine phosphatase superfamily"/>
    <property type="match status" value="1"/>
</dbReference>
<dbReference type="InterPro" id="IPR050348">
    <property type="entry name" value="Protein-Tyr_Phosphatase"/>
</dbReference>
<dbReference type="EMBL" id="HE612857">
    <property type="protein sequence ID" value="CCE61955.1"/>
    <property type="molecule type" value="Genomic_DNA"/>
</dbReference>
<dbReference type="eggNOG" id="KOG0789">
    <property type="taxonomic scope" value="Eukaryota"/>
</dbReference>
<evidence type="ECO:0000313" key="6">
    <source>
        <dbReference type="Proteomes" id="UP000005666"/>
    </source>
</evidence>
<dbReference type="Pfam" id="PF00102">
    <property type="entry name" value="Y_phosphatase"/>
    <property type="match status" value="1"/>
</dbReference>
<dbReference type="OrthoDB" id="6058203at2759"/>
<evidence type="ECO:0000259" key="4">
    <source>
        <dbReference type="PROSITE" id="PS50056"/>
    </source>
</evidence>
<comment type="similarity">
    <text evidence="1">Belongs to the protein-tyrosine phosphatase family. Non-receptor class subfamily.</text>
</comment>
<dbReference type="GO" id="GO:0071474">
    <property type="term" value="P:cellular hyperosmotic response"/>
    <property type="evidence" value="ECO:0007669"/>
    <property type="project" value="EnsemblFungi"/>
</dbReference>
<dbReference type="SUPFAM" id="SSF52799">
    <property type="entry name" value="(Phosphotyrosine protein) phosphatases II"/>
    <property type="match status" value="1"/>
</dbReference>
<feature type="region of interest" description="Disordered" evidence="2">
    <location>
        <begin position="586"/>
        <end position="606"/>
    </location>
</feature>
<evidence type="ECO:0000256" key="1">
    <source>
        <dbReference type="ARBA" id="ARBA00009649"/>
    </source>
</evidence>
<dbReference type="SMART" id="SM00404">
    <property type="entry name" value="PTPc_motif"/>
    <property type="match status" value="1"/>
</dbReference>
<name>G8BPM4_TETPH</name>
<dbReference type="PROSITE" id="PS50055">
    <property type="entry name" value="TYR_PHOSPHATASE_PTP"/>
    <property type="match status" value="1"/>
</dbReference>
<feature type="domain" description="Tyrosine-protein phosphatase" evidence="3">
    <location>
        <begin position="537"/>
        <end position="887"/>
    </location>
</feature>
<dbReference type="GO" id="GO:0051457">
    <property type="term" value="P:maintenance of protein location in nucleus"/>
    <property type="evidence" value="ECO:0007669"/>
    <property type="project" value="EnsemblFungi"/>
</dbReference>
<gene>
    <name evidence="5" type="primary">TPHA0B02830</name>
    <name evidence="5" type="ordered locus">TPHA_0B02830</name>
</gene>
<dbReference type="AlphaFoldDB" id="G8BPM4"/>
<dbReference type="GO" id="GO:0071507">
    <property type="term" value="P:pheromone response MAPK cascade"/>
    <property type="evidence" value="ECO:0007669"/>
    <property type="project" value="EnsemblFungi"/>
</dbReference>
<dbReference type="OMA" id="RKWDIYW"/>
<feature type="region of interest" description="Disordered" evidence="2">
    <location>
        <begin position="495"/>
        <end position="517"/>
    </location>
</feature>
<dbReference type="SMART" id="SM00194">
    <property type="entry name" value="PTPc"/>
    <property type="match status" value="1"/>
</dbReference>
<organism evidence="5 6">
    <name type="scientific">Tetrapisispora phaffii (strain ATCC 24235 / CBS 4417 / NBRC 1672 / NRRL Y-8282 / UCD 70-5)</name>
    <name type="common">Yeast</name>
    <name type="synonym">Fabospora phaffii</name>
    <dbReference type="NCBI Taxonomy" id="1071381"/>
    <lineage>
        <taxon>Eukaryota</taxon>
        <taxon>Fungi</taxon>
        <taxon>Dikarya</taxon>
        <taxon>Ascomycota</taxon>
        <taxon>Saccharomycotina</taxon>
        <taxon>Saccharomycetes</taxon>
        <taxon>Saccharomycetales</taxon>
        <taxon>Saccharomycetaceae</taxon>
        <taxon>Tetrapisispora</taxon>
    </lineage>
</organism>
<dbReference type="STRING" id="1071381.G8BPM4"/>
<dbReference type="InterPro" id="IPR029021">
    <property type="entry name" value="Prot-tyrosine_phosphatase-like"/>
</dbReference>
<keyword evidence="6" id="KW-1185">Reference proteome</keyword>
<dbReference type="PRINTS" id="PR00700">
    <property type="entry name" value="PRTYPHPHTASE"/>
</dbReference>
<dbReference type="GO" id="GO:1903138">
    <property type="term" value="P:negative regulation of cell integrity MAPK cascade"/>
    <property type="evidence" value="ECO:0007669"/>
    <property type="project" value="EnsemblFungi"/>
</dbReference>
<dbReference type="Proteomes" id="UP000005666">
    <property type="component" value="Chromosome 2"/>
</dbReference>
<dbReference type="InterPro" id="IPR016130">
    <property type="entry name" value="Tyr_Pase_AS"/>
</dbReference>
<proteinExistence type="inferred from homology"/>
<feature type="domain" description="Tyrosine specific protein phosphatases" evidence="4">
    <location>
        <begin position="811"/>
        <end position="878"/>
    </location>
</feature>
<reference evidence="5 6" key="1">
    <citation type="journal article" date="2011" name="Proc. Natl. Acad. Sci. U.S.A.">
        <title>Evolutionary erosion of yeast sex chromosomes by mating-type switching accidents.</title>
        <authorList>
            <person name="Gordon J.L."/>
            <person name="Armisen D."/>
            <person name="Proux-Wera E."/>
            <person name="Oheigeartaigh S.S."/>
            <person name="Byrne K.P."/>
            <person name="Wolfe K.H."/>
        </authorList>
    </citation>
    <scope>NUCLEOTIDE SEQUENCE [LARGE SCALE GENOMIC DNA]</scope>
    <source>
        <strain evidence="6">ATCC 24235 / CBS 4417 / NBRC 1672 / NRRL Y-8282 / UCD 70-5</strain>
    </source>
</reference>
<protein>
    <recommendedName>
        <fullName evidence="7">Protein-tyrosine-phosphatase</fullName>
    </recommendedName>
</protein>
<dbReference type="KEGG" id="tpf:TPHA_0B02830"/>
<dbReference type="GO" id="GO:0004725">
    <property type="term" value="F:protein tyrosine phosphatase activity"/>
    <property type="evidence" value="ECO:0007669"/>
    <property type="project" value="EnsemblFungi"/>
</dbReference>
<dbReference type="InterPro" id="IPR000387">
    <property type="entry name" value="Tyr_Pase_dom"/>
</dbReference>
<dbReference type="PROSITE" id="PS50056">
    <property type="entry name" value="TYR_PHOSPHATASE_2"/>
    <property type="match status" value="1"/>
</dbReference>
<dbReference type="HOGENOM" id="CLU_009242_0_0_1"/>
<evidence type="ECO:0000313" key="5">
    <source>
        <dbReference type="EMBL" id="CCE61955.1"/>
    </source>
</evidence>
<dbReference type="GO" id="GO:0005634">
    <property type="term" value="C:nucleus"/>
    <property type="evidence" value="ECO:0007669"/>
    <property type="project" value="EnsemblFungi"/>
</dbReference>
<dbReference type="InterPro" id="IPR000242">
    <property type="entry name" value="PTP_cat"/>
</dbReference>
<dbReference type="PANTHER" id="PTHR19134:SF561">
    <property type="entry name" value="PROTEIN TYROSINE PHOSPHATASE 36E, ISOFORM A"/>
    <property type="match status" value="1"/>
</dbReference>
<sequence>MNVFSNDISSRNIGGAQNIDSFKLPTIDSTPDNTSVKKLNIYEINSPNNNYIFRPSLPAANNKEKIDLNDDLYHLANLIDTQDGKMQKAIHLLREHVKSYNDSTEDSKILLFDLTINNKWNQVDELKDFGKYINIVHLPLPSTLIKRPSFNFRKLLRTTIPDVNKKKELITLVRDSKIFLIYDDISNVNSCLISTYWFMKKLNEFTLDMHEDNDNNNSDLMDNKYGNGISEIQTVNNIQDNKSTEIKHSDMYIVTSDELKSNLADPTLETSQNHLFTNAKVKFHQESKGSIKNRLKNMNFNLTIKIPQHSSPSDKTSMFLGSIKKDTMNYSPTSLDKYFKLDIPKVLLDKANSKYIPNWLQNLIAEQVDKIYNDNTENDLKKTKTENNVLLKILHQFDLLEHLENQRLENCLNYSQSKDNNRSNTTLGKSAKVNMSPVVDVAKPKASINMYSLPSLQKQFKKQKFDQINYVPVEFTKKSNTIEVPKVIIPKLITTSADSPPSMGNKNNSPTTNSDSETLATPLEYYEITQGIQSFTRNRYSNILPYEHTRVKLQPSPISGIRPVVLGNNSSANNSSNNLTVHGQAFTSKTESKENEDSSYFDMSESASTSEEKSKLLKAEEFNDYFNANYLRLSQINPDFEYIATQAPLPSTVDDFWKVIITNKIHVIVSLLSNDELNLRKWHIYWNADLMRKHEVVCTETYENVCDIDGCILRIFKVKRQCIGASANSLNHGELETEQTVYQIQYTKWLDSCSVEMNIVLKLHHLKNALVDNPMAVLNDIKIGNTKCYNDNSCSCVHKTTMKNYLNVKTPILVHCSAGCGRTGVFITLDFLINILNKRSNRNNKINVWDMSEDLIFIVVNELRKQRISMVQNFTQYVTCYESILEYFSLLIENNHADEEKRKINDS</sequence>
<dbReference type="InterPro" id="IPR003595">
    <property type="entry name" value="Tyr_Pase_cat"/>
</dbReference>
<dbReference type="GO" id="GO:0071852">
    <property type="term" value="P:fungal-type cell wall organization or biogenesis"/>
    <property type="evidence" value="ECO:0007669"/>
    <property type="project" value="EnsemblFungi"/>
</dbReference>
<evidence type="ECO:0000259" key="3">
    <source>
        <dbReference type="PROSITE" id="PS50055"/>
    </source>
</evidence>
<accession>G8BPM4</accession>
<dbReference type="GeneID" id="11534767"/>
<dbReference type="RefSeq" id="XP_003684389.1">
    <property type="nucleotide sequence ID" value="XM_003684341.1"/>
</dbReference>
<evidence type="ECO:0008006" key="7">
    <source>
        <dbReference type="Google" id="ProtNLM"/>
    </source>
</evidence>
<dbReference type="PROSITE" id="PS00383">
    <property type="entry name" value="TYR_PHOSPHATASE_1"/>
    <property type="match status" value="1"/>
</dbReference>